<dbReference type="CDD" id="cd08010">
    <property type="entry name" value="MltG_like"/>
    <property type="match status" value="1"/>
</dbReference>
<gene>
    <name evidence="7" type="primary">mltG</name>
    <name evidence="8" type="ORF">J2S08_000081</name>
</gene>
<evidence type="ECO:0000256" key="7">
    <source>
        <dbReference type="HAMAP-Rule" id="MF_02065"/>
    </source>
</evidence>
<keyword evidence="4 7" id="KW-0472">Membrane</keyword>
<evidence type="ECO:0000256" key="6">
    <source>
        <dbReference type="ARBA" id="ARBA00023316"/>
    </source>
</evidence>
<proteinExistence type="inferred from homology"/>
<evidence type="ECO:0000256" key="1">
    <source>
        <dbReference type="ARBA" id="ARBA00022475"/>
    </source>
</evidence>
<dbReference type="Proteomes" id="UP001223586">
    <property type="component" value="Unassembled WGS sequence"/>
</dbReference>
<keyword evidence="5 7" id="KW-0456">Lyase</keyword>
<comment type="function">
    <text evidence="7">Functions as a peptidoglycan terminase that cleaves nascent peptidoglycan strands endolytically to terminate their elongation.</text>
</comment>
<evidence type="ECO:0000256" key="3">
    <source>
        <dbReference type="ARBA" id="ARBA00022989"/>
    </source>
</evidence>
<keyword evidence="2 7" id="KW-0812">Transmembrane</keyword>
<dbReference type="HAMAP" id="MF_02065">
    <property type="entry name" value="MltG"/>
    <property type="match status" value="1"/>
</dbReference>
<comment type="catalytic activity">
    <reaction evidence="7">
        <text>a peptidoglycan chain = a peptidoglycan chain with N-acetyl-1,6-anhydromuramyl-[peptide] at the reducing end + a peptidoglycan chain with N-acetylglucosamine at the non-reducing end.</text>
        <dbReference type="EC" id="4.2.2.29"/>
    </reaction>
</comment>
<dbReference type="NCBIfam" id="TIGR00247">
    <property type="entry name" value="endolytic transglycosylase MltG"/>
    <property type="match status" value="1"/>
</dbReference>
<evidence type="ECO:0000256" key="5">
    <source>
        <dbReference type="ARBA" id="ARBA00023239"/>
    </source>
</evidence>
<dbReference type="EMBL" id="JAUSTT010000001">
    <property type="protein sequence ID" value="MDQ0174250.1"/>
    <property type="molecule type" value="Genomic_DNA"/>
</dbReference>
<reference evidence="8 9" key="1">
    <citation type="submission" date="2023-07" db="EMBL/GenBank/DDBJ databases">
        <title>Genomic Encyclopedia of Type Strains, Phase IV (KMG-IV): sequencing the most valuable type-strain genomes for metagenomic binning, comparative biology and taxonomic classification.</title>
        <authorList>
            <person name="Goeker M."/>
        </authorList>
    </citation>
    <scope>NUCLEOTIDE SEQUENCE [LARGE SCALE GENOMIC DNA]</scope>
    <source>
        <strain evidence="8 9">DSM 23837</strain>
    </source>
</reference>
<organism evidence="8 9">
    <name type="scientific">Bacillus chungangensis</name>
    <dbReference type="NCBI Taxonomy" id="587633"/>
    <lineage>
        <taxon>Bacteria</taxon>
        <taxon>Bacillati</taxon>
        <taxon>Bacillota</taxon>
        <taxon>Bacilli</taxon>
        <taxon>Bacillales</taxon>
        <taxon>Bacillaceae</taxon>
        <taxon>Bacillus</taxon>
    </lineage>
</organism>
<dbReference type="Gene3D" id="3.30.160.60">
    <property type="entry name" value="Classic Zinc Finger"/>
    <property type="match status" value="1"/>
</dbReference>
<evidence type="ECO:0000313" key="9">
    <source>
        <dbReference type="Proteomes" id="UP001223586"/>
    </source>
</evidence>
<dbReference type="Pfam" id="PF02618">
    <property type="entry name" value="YceG"/>
    <property type="match status" value="1"/>
</dbReference>
<accession>A0ABT9WLT2</accession>
<comment type="caution">
    <text evidence="8">The sequence shown here is derived from an EMBL/GenBank/DDBJ whole genome shotgun (WGS) entry which is preliminary data.</text>
</comment>
<evidence type="ECO:0000256" key="4">
    <source>
        <dbReference type="ARBA" id="ARBA00023136"/>
    </source>
</evidence>
<feature type="site" description="Important for catalytic activity" evidence="7">
    <location>
        <position position="267"/>
    </location>
</feature>
<feature type="transmembrane region" description="Helical" evidence="7">
    <location>
        <begin position="35"/>
        <end position="58"/>
    </location>
</feature>
<dbReference type="PANTHER" id="PTHR30518">
    <property type="entry name" value="ENDOLYTIC MUREIN TRANSGLYCOSYLASE"/>
    <property type="match status" value="1"/>
</dbReference>
<protein>
    <recommendedName>
        <fullName evidence="7">Endolytic murein transglycosylase</fullName>
        <ecNumber evidence="7">4.2.2.29</ecNumber>
    </recommendedName>
    <alternativeName>
        <fullName evidence="7">Peptidoglycan lytic transglycosylase</fullName>
    </alternativeName>
    <alternativeName>
        <fullName evidence="7">Peptidoglycan polymerization terminase</fullName>
    </alternativeName>
</protein>
<evidence type="ECO:0000313" key="8">
    <source>
        <dbReference type="EMBL" id="MDQ0174250.1"/>
    </source>
</evidence>
<name>A0ABT9WLT2_9BACI</name>
<keyword evidence="6 7" id="KW-0961">Cell wall biogenesis/degradation</keyword>
<comment type="similarity">
    <text evidence="7">Belongs to the transglycosylase MltG family.</text>
</comment>
<keyword evidence="1 7" id="KW-1003">Cell membrane</keyword>
<keyword evidence="9" id="KW-1185">Reference proteome</keyword>
<evidence type="ECO:0000256" key="2">
    <source>
        <dbReference type="ARBA" id="ARBA00022692"/>
    </source>
</evidence>
<dbReference type="InterPro" id="IPR003770">
    <property type="entry name" value="MLTG-like"/>
</dbReference>
<keyword evidence="3 7" id="KW-1133">Transmembrane helix</keyword>
<sequence>MAEKKAKNESKEIKKQQIRNVLLEKQNEAKIIRKIVSIICLILILVVGGSCIGGYFYIKSAMSPVNPEDHKAKTVEVPIGSGVSTIGKVLEDNGIIKSALIFKYYVKLNNEAGFQAGTYQLTPSMTFDELIETLKTGTLVKEVAMKITIPEGWSLQQIADAIAEKTDYQRNDVLEKLNNREFIEELMGKYPNLITEAILNENIQYPLEGYLFPATYSYYETNPSLESVIEDMLKKTNDILTKYKSNIEEKEMEPHELLTLASLIEKEATEKADRHKISSVFYNRIETGMPLQTDPTVLYALGEHKKRVLYEDLEVDSPYNTYKIKGLPPGPIANAGEISIEAALNPEETDYLYFLAETGTGEIHYSHTLEEHNEKKAKYIVNKK</sequence>
<dbReference type="PANTHER" id="PTHR30518:SF2">
    <property type="entry name" value="ENDOLYTIC MUREIN TRANSGLYCOSYLASE"/>
    <property type="match status" value="1"/>
</dbReference>
<dbReference type="Gene3D" id="3.30.1490.480">
    <property type="entry name" value="Endolytic murein transglycosylase"/>
    <property type="match status" value="1"/>
</dbReference>
<dbReference type="EC" id="4.2.2.29" evidence="7"/>
<dbReference type="RefSeq" id="WP_307225568.1">
    <property type="nucleotide sequence ID" value="NZ_JAUSTT010000001.1"/>
</dbReference>
<comment type="subcellular location">
    <subcellularLocation>
        <location evidence="7">Cell membrane</location>
        <topology evidence="7">Single-pass membrane protein</topology>
    </subcellularLocation>
</comment>